<proteinExistence type="predicted"/>
<name>X1LW22_9ZZZZ</name>
<dbReference type="EMBL" id="BARV01006011">
    <property type="protein sequence ID" value="GAI06620.1"/>
    <property type="molecule type" value="Genomic_DNA"/>
</dbReference>
<accession>X1LW22</accession>
<dbReference type="AlphaFoldDB" id="X1LW22"/>
<organism evidence="1">
    <name type="scientific">marine sediment metagenome</name>
    <dbReference type="NCBI Taxonomy" id="412755"/>
    <lineage>
        <taxon>unclassified sequences</taxon>
        <taxon>metagenomes</taxon>
        <taxon>ecological metagenomes</taxon>
    </lineage>
</organism>
<gene>
    <name evidence="1" type="ORF">S06H3_12265</name>
</gene>
<sequence>MPQFKPDFIKIPKEIRANPKKFGLTERELSEVEGCNSVAETPRMNAMLTDEQWEDYWKAVKVIKAKEFEIEFDKGWKANKKKLGI</sequence>
<protein>
    <submittedName>
        <fullName evidence="1">Uncharacterized protein</fullName>
    </submittedName>
</protein>
<comment type="caution">
    <text evidence="1">The sequence shown here is derived from an EMBL/GenBank/DDBJ whole genome shotgun (WGS) entry which is preliminary data.</text>
</comment>
<reference evidence="1" key="1">
    <citation type="journal article" date="2014" name="Front. Microbiol.">
        <title>High frequency of phylogenetically diverse reductive dehalogenase-homologous genes in deep subseafloor sedimentary metagenomes.</title>
        <authorList>
            <person name="Kawai M."/>
            <person name="Futagami T."/>
            <person name="Toyoda A."/>
            <person name="Takaki Y."/>
            <person name="Nishi S."/>
            <person name="Hori S."/>
            <person name="Arai W."/>
            <person name="Tsubouchi T."/>
            <person name="Morono Y."/>
            <person name="Uchiyama I."/>
            <person name="Ito T."/>
            <person name="Fujiyama A."/>
            <person name="Inagaki F."/>
            <person name="Takami H."/>
        </authorList>
    </citation>
    <scope>NUCLEOTIDE SEQUENCE</scope>
    <source>
        <strain evidence="1">Expedition CK06-06</strain>
    </source>
</reference>
<evidence type="ECO:0000313" key="1">
    <source>
        <dbReference type="EMBL" id="GAI06620.1"/>
    </source>
</evidence>